<keyword evidence="1" id="KW-1133">Transmembrane helix</keyword>
<evidence type="ECO:0000313" key="4">
    <source>
        <dbReference type="Proteomes" id="UP000245959"/>
    </source>
</evidence>
<gene>
    <name evidence="3" type="ORF">C8D82_10752</name>
    <name evidence="2" type="ORF">HF882_13380</name>
</gene>
<dbReference type="InterPro" id="IPR045584">
    <property type="entry name" value="Pilin-like"/>
</dbReference>
<name>A0A2U1B6Z7_9BACT</name>
<dbReference type="Gene3D" id="3.30.700.10">
    <property type="entry name" value="Glycoprotein, Type 4 Pilin"/>
    <property type="match status" value="1"/>
</dbReference>
<dbReference type="InterPro" id="IPR012902">
    <property type="entry name" value="N_methyl_site"/>
</dbReference>
<dbReference type="NCBIfam" id="TIGR02532">
    <property type="entry name" value="IV_pilin_GFxxxE"/>
    <property type="match status" value="1"/>
</dbReference>
<dbReference type="EMBL" id="QEKH01000007">
    <property type="protein sequence ID" value="PVY44297.1"/>
    <property type="molecule type" value="Genomic_DNA"/>
</dbReference>
<dbReference type="PANTHER" id="PTHR30093">
    <property type="entry name" value="GENERAL SECRETION PATHWAY PROTEIN G"/>
    <property type="match status" value="1"/>
</dbReference>
<accession>A0A2U1B6Z7</accession>
<dbReference type="EMBL" id="JABAEW010000026">
    <property type="protein sequence ID" value="NMD87578.1"/>
    <property type="molecule type" value="Genomic_DNA"/>
</dbReference>
<evidence type="ECO:0000313" key="3">
    <source>
        <dbReference type="EMBL" id="PVY44297.1"/>
    </source>
</evidence>
<comment type="caution">
    <text evidence="3">The sequence shown here is derived from an EMBL/GenBank/DDBJ whole genome shotgun (WGS) entry which is preliminary data.</text>
</comment>
<keyword evidence="1" id="KW-0472">Membrane</keyword>
<reference evidence="2 5" key="2">
    <citation type="submission" date="2020-04" db="EMBL/GenBank/DDBJ databases">
        <authorList>
            <person name="Hitch T.C.A."/>
            <person name="Wylensek D."/>
            <person name="Clavel T."/>
        </authorList>
    </citation>
    <scope>NUCLEOTIDE SEQUENCE [LARGE SCALE GENOMIC DNA]</scope>
    <source>
        <strain evidence="2 5">COR2-253-APC-1A</strain>
    </source>
</reference>
<dbReference type="Proteomes" id="UP000245959">
    <property type="component" value="Unassembled WGS sequence"/>
</dbReference>
<evidence type="ECO:0000313" key="2">
    <source>
        <dbReference type="EMBL" id="NMD87578.1"/>
    </source>
</evidence>
<reference evidence="3 4" key="1">
    <citation type="submission" date="2018-04" db="EMBL/GenBank/DDBJ databases">
        <title>Genomic Encyclopedia of Type Strains, Phase IV (KMG-IV): sequencing the most valuable type-strain genomes for metagenomic binning, comparative biology and taxonomic classification.</title>
        <authorList>
            <person name="Goeker M."/>
        </authorList>
    </citation>
    <scope>NUCLEOTIDE SEQUENCE [LARGE SCALE GENOMIC DNA]</scope>
    <source>
        <strain evidence="3 4">DSM 14823</strain>
    </source>
</reference>
<feature type="transmembrane region" description="Helical" evidence="1">
    <location>
        <begin position="6"/>
        <end position="26"/>
    </location>
</feature>
<sequence length="199" mass="22193">MPFTLIELLVVIAIIAILASMLLPALNQARERANAISCVNNLRQLFTANSLYMADYGYYPAAWSGNLPEKNWKTDLVGYVKERRSDVNSAGIYADCKVFICPSAAMAARRSWSYGMSYRTYTASQGVGKPVRRDTWGRGKSKPLIMDIDLNGHYISPYATTPWFGRRHFGSFNVAFVNGSVRPEKDMSAASKVLDWSAD</sequence>
<evidence type="ECO:0000256" key="1">
    <source>
        <dbReference type="SAM" id="Phobius"/>
    </source>
</evidence>
<evidence type="ECO:0000313" key="5">
    <source>
        <dbReference type="Proteomes" id="UP000576225"/>
    </source>
</evidence>
<dbReference type="AlphaFoldDB" id="A0A2U1B6Z7"/>
<keyword evidence="4" id="KW-1185">Reference proteome</keyword>
<keyword evidence="1" id="KW-0812">Transmembrane</keyword>
<proteinExistence type="predicted"/>
<protein>
    <submittedName>
        <fullName evidence="3">Prepilin-type N-terminal cleavage/methylation domain-containing protein</fullName>
    </submittedName>
    <submittedName>
        <fullName evidence="2">Type II secretion system protein</fullName>
    </submittedName>
</protein>
<organism evidence="3 4">
    <name type="scientific">Victivallis vadensis</name>
    <dbReference type="NCBI Taxonomy" id="172901"/>
    <lineage>
        <taxon>Bacteria</taxon>
        <taxon>Pseudomonadati</taxon>
        <taxon>Lentisphaerota</taxon>
        <taxon>Lentisphaeria</taxon>
        <taxon>Victivallales</taxon>
        <taxon>Victivallaceae</taxon>
        <taxon>Victivallis</taxon>
    </lineage>
</organism>
<dbReference type="SUPFAM" id="SSF54523">
    <property type="entry name" value="Pili subunits"/>
    <property type="match status" value="1"/>
</dbReference>
<dbReference type="Proteomes" id="UP000576225">
    <property type="component" value="Unassembled WGS sequence"/>
</dbReference>
<dbReference type="OrthoDB" id="9764804at2"/>